<keyword evidence="7" id="KW-1133">Transmembrane helix</keyword>
<comment type="subcellular location">
    <subcellularLocation>
        <location evidence="1">Cell inner membrane</location>
        <topology evidence="1">Single-pass membrane protein</topology>
    </subcellularLocation>
</comment>
<dbReference type="InterPro" id="IPR022346">
    <property type="entry name" value="T2SS_GspH"/>
</dbReference>
<evidence type="ECO:0000256" key="5">
    <source>
        <dbReference type="ARBA" id="ARBA00022519"/>
    </source>
</evidence>
<evidence type="ECO:0000259" key="11">
    <source>
        <dbReference type="Pfam" id="PF12019"/>
    </source>
</evidence>
<comment type="similarity">
    <text evidence="9">Belongs to the GSP H family.</text>
</comment>
<proteinExistence type="inferred from homology"/>
<dbReference type="Proteomes" id="UP000051863">
    <property type="component" value="Unassembled WGS sequence"/>
</dbReference>
<dbReference type="PATRIC" id="fig|405446.3.peg.539"/>
<keyword evidence="5" id="KW-0997">Cell inner membrane</keyword>
<dbReference type="GO" id="GO:0005886">
    <property type="term" value="C:plasma membrane"/>
    <property type="evidence" value="ECO:0007669"/>
    <property type="project" value="UniProtKB-SubCell"/>
</dbReference>
<reference evidence="12 13" key="1">
    <citation type="submission" date="2015-05" db="EMBL/GenBank/DDBJ databases">
        <title>Genome sequencing and analysis of members of genus Stenotrophomonas.</title>
        <authorList>
            <person name="Patil P.P."/>
            <person name="Midha S."/>
            <person name="Patil P.B."/>
        </authorList>
    </citation>
    <scope>NUCLEOTIDE SEQUENCE [LARGE SCALE GENOMIC DNA]</scope>
    <source>
        <strain evidence="12 13">DSM 18941</strain>
    </source>
</reference>
<evidence type="ECO:0000256" key="2">
    <source>
        <dbReference type="ARBA" id="ARBA00021549"/>
    </source>
</evidence>
<dbReference type="PROSITE" id="PS00409">
    <property type="entry name" value="PROKAR_NTER_METHYL"/>
    <property type="match status" value="1"/>
</dbReference>
<evidence type="ECO:0000256" key="10">
    <source>
        <dbReference type="ARBA" id="ARBA00030775"/>
    </source>
</evidence>
<dbReference type="Pfam" id="PF12019">
    <property type="entry name" value="GspH"/>
    <property type="match status" value="1"/>
</dbReference>
<dbReference type="NCBIfam" id="NF047827">
    <property type="entry name" value="T3SSXpsH"/>
    <property type="match status" value="1"/>
</dbReference>
<evidence type="ECO:0000313" key="13">
    <source>
        <dbReference type="Proteomes" id="UP000051863"/>
    </source>
</evidence>
<sequence length="170" mass="18417">MLLPRLPLPFDATRVVPARRKAMRGMSLLEMVLVLALVAALAMMAAMAMNGGMDGVRLRSAGKTLAAELRYARTRAISTGVAQQFHINPGNGRWQGADGHHGELPEKIKVQFTGAGQLQRRRDEGVIRFFEDGASSGGRIELRSGKAVWRIDVAWITGEVKAGTPRENAG</sequence>
<dbReference type="SUPFAM" id="SSF54523">
    <property type="entry name" value="Pili subunits"/>
    <property type="match status" value="1"/>
</dbReference>
<evidence type="ECO:0000256" key="6">
    <source>
        <dbReference type="ARBA" id="ARBA00022692"/>
    </source>
</evidence>
<protein>
    <recommendedName>
        <fullName evidence="2">Type II secretion system protein H</fullName>
    </recommendedName>
    <alternativeName>
        <fullName evidence="10">General secretion pathway protein H</fullName>
    </alternativeName>
</protein>
<dbReference type="InterPro" id="IPR045584">
    <property type="entry name" value="Pilin-like"/>
</dbReference>
<evidence type="ECO:0000256" key="8">
    <source>
        <dbReference type="ARBA" id="ARBA00023136"/>
    </source>
</evidence>
<evidence type="ECO:0000256" key="1">
    <source>
        <dbReference type="ARBA" id="ARBA00004377"/>
    </source>
</evidence>
<evidence type="ECO:0000256" key="7">
    <source>
        <dbReference type="ARBA" id="ARBA00022989"/>
    </source>
</evidence>
<evidence type="ECO:0000256" key="3">
    <source>
        <dbReference type="ARBA" id="ARBA00022475"/>
    </source>
</evidence>
<gene>
    <name evidence="12" type="ORF">ABB27_06050</name>
</gene>
<name>A0A0R0CWK1_9GAMM</name>
<keyword evidence="4" id="KW-0488">Methylation</keyword>
<dbReference type="AlphaFoldDB" id="A0A0R0CWK1"/>
<evidence type="ECO:0000313" key="12">
    <source>
        <dbReference type="EMBL" id="KRG69416.1"/>
    </source>
</evidence>
<organism evidence="12 13">
    <name type="scientific">Stenotrophomonas terrae</name>
    <dbReference type="NCBI Taxonomy" id="405446"/>
    <lineage>
        <taxon>Bacteria</taxon>
        <taxon>Pseudomonadati</taxon>
        <taxon>Pseudomonadota</taxon>
        <taxon>Gammaproteobacteria</taxon>
        <taxon>Lysobacterales</taxon>
        <taxon>Lysobacteraceae</taxon>
        <taxon>Stenotrophomonas</taxon>
    </lineage>
</organism>
<comment type="caution">
    <text evidence="12">The sequence shown here is derived from an EMBL/GenBank/DDBJ whole genome shotgun (WGS) entry which is preliminary data.</text>
</comment>
<dbReference type="InterPro" id="IPR012902">
    <property type="entry name" value="N_methyl_site"/>
</dbReference>
<accession>A0A0R0CWK1</accession>
<keyword evidence="13" id="KW-1185">Reference proteome</keyword>
<keyword evidence="3" id="KW-1003">Cell membrane</keyword>
<keyword evidence="6" id="KW-0812">Transmembrane</keyword>
<dbReference type="GO" id="GO:0015628">
    <property type="term" value="P:protein secretion by the type II secretion system"/>
    <property type="evidence" value="ECO:0007669"/>
    <property type="project" value="InterPro"/>
</dbReference>
<feature type="domain" description="General secretion pathway GspH" evidence="11">
    <location>
        <begin position="63"/>
        <end position="155"/>
    </location>
</feature>
<dbReference type="NCBIfam" id="TIGR02532">
    <property type="entry name" value="IV_pilin_GFxxxE"/>
    <property type="match status" value="1"/>
</dbReference>
<dbReference type="RefSeq" id="WP_057627340.1">
    <property type="nucleotide sequence ID" value="NZ_LDJJ01000017.1"/>
</dbReference>
<evidence type="ECO:0000256" key="9">
    <source>
        <dbReference type="ARBA" id="ARBA00025772"/>
    </source>
</evidence>
<evidence type="ECO:0000256" key="4">
    <source>
        <dbReference type="ARBA" id="ARBA00022481"/>
    </source>
</evidence>
<dbReference type="EMBL" id="LDJJ01000017">
    <property type="protein sequence ID" value="KRG69416.1"/>
    <property type="molecule type" value="Genomic_DNA"/>
</dbReference>
<keyword evidence="8" id="KW-0472">Membrane</keyword>
<dbReference type="GO" id="GO:0015627">
    <property type="term" value="C:type II protein secretion system complex"/>
    <property type="evidence" value="ECO:0007669"/>
    <property type="project" value="InterPro"/>
</dbReference>